<organism evidence="3 4">
    <name type="scientific">Frischella japonica</name>
    <dbReference type="NCBI Taxonomy" id="2741544"/>
    <lineage>
        <taxon>Bacteria</taxon>
        <taxon>Pseudomonadati</taxon>
        <taxon>Pseudomonadota</taxon>
        <taxon>Gammaproteobacteria</taxon>
        <taxon>Orbales</taxon>
        <taxon>Orbaceae</taxon>
        <taxon>Frischella</taxon>
    </lineage>
</organism>
<accession>A0ABR7R0L7</accession>
<dbReference type="SMART" id="SM00773">
    <property type="entry name" value="WGR"/>
    <property type="match status" value="1"/>
</dbReference>
<dbReference type="InterPro" id="IPR046136">
    <property type="entry name" value="DUF6138"/>
</dbReference>
<proteinExistence type="predicted"/>
<dbReference type="Proteomes" id="UP000651208">
    <property type="component" value="Unassembled WGS sequence"/>
</dbReference>
<protein>
    <submittedName>
        <fullName evidence="3">WGR domain-containing protein</fullName>
    </submittedName>
</protein>
<dbReference type="Gene3D" id="2.20.140.10">
    <property type="entry name" value="WGR domain"/>
    <property type="match status" value="1"/>
</dbReference>
<dbReference type="PANTHER" id="PTHR30634">
    <property type="entry name" value="OUTER MEMBRANE LOLAB LIPOPROTEIN INSERTION APPARATUS"/>
    <property type="match status" value="1"/>
</dbReference>
<dbReference type="CDD" id="cd07996">
    <property type="entry name" value="WGR_MMR_like"/>
    <property type="match status" value="1"/>
</dbReference>
<evidence type="ECO:0000313" key="4">
    <source>
        <dbReference type="Proteomes" id="UP000651208"/>
    </source>
</evidence>
<dbReference type="EMBL" id="JABURY010000022">
    <property type="protein sequence ID" value="MBC9131998.1"/>
    <property type="molecule type" value="Genomic_DNA"/>
</dbReference>
<dbReference type="InterPro" id="IPR049809">
    <property type="entry name" value="YehF/YfeS-like_WGR"/>
</dbReference>
<dbReference type="InterPro" id="IPR008893">
    <property type="entry name" value="WGR_domain"/>
</dbReference>
<dbReference type="Pfam" id="PF19635">
    <property type="entry name" value="DUF6138"/>
    <property type="match status" value="1"/>
</dbReference>
<feature type="compositionally biased region" description="Low complexity" evidence="1">
    <location>
        <begin position="141"/>
        <end position="151"/>
    </location>
</feature>
<gene>
    <name evidence="3" type="ORF">FcAc13_11875</name>
</gene>
<evidence type="ECO:0000313" key="3">
    <source>
        <dbReference type="EMBL" id="MBC9131998.1"/>
    </source>
</evidence>
<dbReference type="Pfam" id="PF05406">
    <property type="entry name" value="WGR"/>
    <property type="match status" value="1"/>
</dbReference>
<name>A0ABR7R0L7_9GAMM</name>
<feature type="region of interest" description="Disordered" evidence="1">
    <location>
        <begin position="88"/>
        <end position="109"/>
    </location>
</feature>
<feature type="region of interest" description="Disordered" evidence="1">
    <location>
        <begin position="538"/>
        <end position="559"/>
    </location>
</feature>
<reference evidence="3 4" key="1">
    <citation type="submission" date="2020-06" db="EMBL/GenBank/DDBJ databases">
        <title>Frischella cerana isolated from Apis cerana gut homogenate.</title>
        <authorList>
            <person name="Wolter L.A."/>
            <person name="Suenami S."/>
            <person name="Miyazaki R."/>
        </authorList>
    </citation>
    <scope>NUCLEOTIDE SEQUENCE [LARGE SCALE GENOMIC DNA]</scope>
    <source>
        <strain evidence="3 4">Ac13</strain>
    </source>
</reference>
<comment type="caution">
    <text evidence="3">The sequence shown here is derived from an EMBL/GenBank/DDBJ whole genome shotgun (WGS) entry which is preliminary data.</text>
</comment>
<dbReference type="SUPFAM" id="SSF142921">
    <property type="entry name" value="WGR domain-like"/>
    <property type="match status" value="1"/>
</dbReference>
<feature type="region of interest" description="Disordered" evidence="1">
    <location>
        <begin position="141"/>
        <end position="164"/>
    </location>
</feature>
<sequence>MNQYFECIDEVNNKFWYIEQKDNLYTVLYGAVGTEGQKHTKTFASQEEAEKEACKIIKSKIKKGYQEKNIPATLLPAIARLSQIIKMPDAPKPKYHPKPTPPKDVIDDGKEKPWFDLDEWADEGQPNPFDFDELRKVPPKKVAPVKQPPKQSNAPIKKETVTKTPQEQEFDNLKVLLRKYIKQGEQFDIEAKFEQLKALSPNNKEFQIFIKDMLQMIFSKFMKKISPIHFDCIPYLLRIRDPEILFQEIFAQGVMKYIYDRYQTHSESIHCLAEQYLTDYPVQMVDKIVNALQSIFETTQTGGEKNISANKFPENVCGFNITFDYKTLEIYALFNERNSKRYYSESLNELEYDGTSYGVEINNQYFVPLLTKKLQKMLDDGFFGGMTDKYFRIALFQTDNILIEIPIEQTYRQTRIFKLESDLKYLEQSDEYYADLLTDTVEEYFALNGVIEQYDTDRILALLKKYLYSGEKEAESKGRSLLRKYDDFDYNKWHLVDLQFEWANFDYRYAYNSVECLVDKGYEPAILQKQAWDKLGIIDNKPDSKPEKKDDPDDQSETERFYDTFTETDVFCETETIIARAMPTGGEIYLRFKQESEQAYSDALDYLNNLMAKGYSNIFEGHWLHIYFVAKPEYYSEFAKYVKKYVHFEEYELGMGIACCSHVFFRKAAMYESLHDKIREFVDLTMYELDYSFDLQDEYSSVAGAFAAIALAMTDVKHMDLAIKFALEIDGDHEYLAGNFGIVLEKYWGITPETAVAIALLQLTQGQHMSELSSQFYEIPQNLASLTDYYSMNEPKNPYCKLTYLVKYLFGKPSDSLKKLKKLFNNATDPQEKLIYADFYNLVLEALEDEDEVSGQPIIYNISPKPESDVESLIINEQDFIENPPCVITPLEAKKRGFDVGELVTYDSSWRAIIFAPLTITNPYIFDAIIQFYKVQNNIGVRSVIIWGTEQAYCFGKRVVIDFSGTPYQVGMGIYGKNQAQLIYGVMDFAKIAVAMNKQEPDKEKLYALRKQYYYFDSPKGSPNIDYSKPGIMYLDEALSAGIYKDDNYRAIKQLEKITPDMGEVYDTSLLFMAYIQQKKLDYAMEKLQRIDTTELKQVYQTAQKRLPQYQEYWQEKLAKL</sequence>
<feature type="compositionally biased region" description="Basic and acidic residues" evidence="1">
    <location>
        <begin position="540"/>
        <end position="559"/>
    </location>
</feature>
<dbReference type="InterPro" id="IPR036930">
    <property type="entry name" value="WGR_dom_sf"/>
</dbReference>
<keyword evidence="4" id="KW-1185">Reference proteome</keyword>
<dbReference type="PANTHER" id="PTHR30634:SF13">
    <property type="entry name" value="PROTEIN YEHF"/>
    <property type="match status" value="1"/>
</dbReference>
<evidence type="ECO:0000256" key="1">
    <source>
        <dbReference type="SAM" id="MobiDB-lite"/>
    </source>
</evidence>
<evidence type="ECO:0000259" key="2">
    <source>
        <dbReference type="PROSITE" id="PS51977"/>
    </source>
</evidence>
<dbReference type="RefSeq" id="WP_187756443.1">
    <property type="nucleotide sequence ID" value="NZ_JABURY010000022.1"/>
</dbReference>
<dbReference type="InterPro" id="IPR050458">
    <property type="entry name" value="LolB"/>
</dbReference>
<feature type="domain" description="WGR" evidence="2">
    <location>
        <begin position="1"/>
        <end position="79"/>
    </location>
</feature>
<dbReference type="PROSITE" id="PS51977">
    <property type="entry name" value="WGR"/>
    <property type="match status" value="1"/>
</dbReference>